<accession>A0A9D1FDH9</accession>
<evidence type="ECO:0000256" key="1">
    <source>
        <dbReference type="SAM" id="MobiDB-lite"/>
    </source>
</evidence>
<feature type="compositionally biased region" description="Acidic residues" evidence="1">
    <location>
        <begin position="283"/>
        <end position="304"/>
    </location>
</feature>
<evidence type="ECO:0000313" key="3">
    <source>
        <dbReference type="EMBL" id="HIS66316.1"/>
    </source>
</evidence>
<feature type="transmembrane region" description="Helical" evidence="2">
    <location>
        <begin position="236"/>
        <end position="254"/>
    </location>
</feature>
<gene>
    <name evidence="3" type="ORF">IAC18_02010</name>
</gene>
<feature type="transmembrane region" description="Helical" evidence="2">
    <location>
        <begin position="118"/>
        <end position="137"/>
    </location>
</feature>
<proteinExistence type="predicted"/>
<dbReference type="EMBL" id="DVJK01000057">
    <property type="protein sequence ID" value="HIS66316.1"/>
    <property type="molecule type" value="Genomic_DNA"/>
</dbReference>
<keyword evidence="2" id="KW-1133">Transmembrane helix</keyword>
<reference evidence="3" key="2">
    <citation type="journal article" date="2021" name="PeerJ">
        <title>Extensive microbial diversity within the chicken gut microbiome revealed by metagenomics and culture.</title>
        <authorList>
            <person name="Gilroy R."/>
            <person name="Ravi A."/>
            <person name="Getino M."/>
            <person name="Pursley I."/>
            <person name="Horton D.L."/>
            <person name="Alikhan N.F."/>
            <person name="Baker D."/>
            <person name="Gharbi K."/>
            <person name="Hall N."/>
            <person name="Watson M."/>
            <person name="Adriaenssens E.M."/>
            <person name="Foster-Nyarko E."/>
            <person name="Jarju S."/>
            <person name="Secka A."/>
            <person name="Antonio M."/>
            <person name="Oren A."/>
            <person name="Chaudhuri R.R."/>
            <person name="La Ragione R."/>
            <person name="Hildebrand F."/>
            <person name="Pallen M.J."/>
        </authorList>
    </citation>
    <scope>NUCLEOTIDE SEQUENCE</scope>
    <source>
        <strain evidence="3">ChiHjej10B9-9673</strain>
    </source>
</reference>
<keyword evidence="2" id="KW-0812">Transmembrane</keyword>
<feature type="transmembrane region" description="Helical" evidence="2">
    <location>
        <begin position="182"/>
        <end position="201"/>
    </location>
</feature>
<organism evidence="3 4">
    <name type="scientific">Candidatus Scatomorpha merdipullorum</name>
    <dbReference type="NCBI Taxonomy" id="2840927"/>
    <lineage>
        <taxon>Bacteria</taxon>
        <taxon>Bacillati</taxon>
        <taxon>Bacillota</taxon>
        <taxon>Clostridia</taxon>
        <taxon>Eubacteriales</taxon>
        <taxon>Candidatus Scatomorpha</taxon>
    </lineage>
</organism>
<dbReference type="AlphaFoldDB" id="A0A9D1FDH9"/>
<comment type="caution">
    <text evidence="3">The sequence shown here is derived from an EMBL/GenBank/DDBJ whole genome shotgun (WGS) entry which is preliminary data.</text>
</comment>
<keyword evidence="2" id="KW-0472">Membrane</keyword>
<reference evidence="3" key="1">
    <citation type="submission" date="2020-10" db="EMBL/GenBank/DDBJ databases">
        <authorList>
            <person name="Gilroy R."/>
        </authorList>
    </citation>
    <scope>NUCLEOTIDE SEQUENCE</scope>
    <source>
        <strain evidence="3">ChiHjej10B9-9673</strain>
    </source>
</reference>
<name>A0A9D1FDH9_9FIRM</name>
<sequence>MRKLALTLTCTACVFGAFGVFCRWIQGMSAFEENGLYKPGSFWGIALIILYLAAFGAFLGFAAYFKRRLGLASPPEYGLATAGSRRIGLPVAAVMSLLLAGGGAALLLTAGSEQFAKLLRVLALISFAAAAGFMGLAGASGRSSPRGSALEAGLCLAGALPVAFCCFWLVVSYRQDAATGVVWSYAPEIIALAASLLAFYYVAGHAYGRPRPFAAIFFCEFGAFSCFVTLPDSRLIALQVMFFALAVMQLYIGLQLTANLRPAEEIGERFPGALEAEGLAEPAEPESDEPMLEDMGENAGDEDDFIEVTDEFLGDGPEQNK</sequence>
<feature type="region of interest" description="Disordered" evidence="1">
    <location>
        <begin position="274"/>
        <end position="304"/>
    </location>
</feature>
<feature type="transmembrane region" description="Helical" evidence="2">
    <location>
        <begin position="87"/>
        <end position="112"/>
    </location>
</feature>
<protein>
    <submittedName>
        <fullName evidence="3">Uncharacterized protein</fullName>
    </submittedName>
</protein>
<feature type="transmembrane region" description="Helical" evidence="2">
    <location>
        <begin position="213"/>
        <end position="230"/>
    </location>
</feature>
<feature type="transmembrane region" description="Helical" evidence="2">
    <location>
        <begin position="43"/>
        <end position="66"/>
    </location>
</feature>
<feature type="transmembrane region" description="Helical" evidence="2">
    <location>
        <begin position="149"/>
        <end position="170"/>
    </location>
</feature>
<evidence type="ECO:0000256" key="2">
    <source>
        <dbReference type="SAM" id="Phobius"/>
    </source>
</evidence>
<evidence type="ECO:0000313" key="4">
    <source>
        <dbReference type="Proteomes" id="UP000824001"/>
    </source>
</evidence>
<dbReference type="Proteomes" id="UP000824001">
    <property type="component" value="Unassembled WGS sequence"/>
</dbReference>